<name>A0A8H7CSJ4_9AGAR</name>
<dbReference type="EMBL" id="JACAZI010000013">
    <property type="protein sequence ID" value="KAF7345898.1"/>
    <property type="molecule type" value="Genomic_DNA"/>
</dbReference>
<feature type="transmembrane region" description="Helical" evidence="1">
    <location>
        <begin position="6"/>
        <end position="33"/>
    </location>
</feature>
<keyword evidence="1" id="KW-1133">Transmembrane helix</keyword>
<keyword evidence="1" id="KW-0472">Membrane</keyword>
<keyword evidence="1" id="KW-0812">Transmembrane</keyword>
<accession>A0A8H7CSJ4</accession>
<reference evidence="2" key="1">
    <citation type="submission" date="2020-05" db="EMBL/GenBank/DDBJ databases">
        <title>Mycena genomes resolve the evolution of fungal bioluminescence.</title>
        <authorList>
            <person name="Tsai I.J."/>
        </authorList>
    </citation>
    <scope>NUCLEOTIDE SEQUENCE</scope>
    <source>
        <strain evidence="2">CCC161011</strain>
    </source>
</reference>
<dbReference type="Proteomes" id="UP000620124">
    <property type="component" value="Unassembled WGS sequence"/>
</dbReference>
<evidence type="ECO:0000313" key="3">
    <source>
        <dbReference type="Proteomes" id="UP000620124"/>
    </source>
</evidence>
<feature type="transmembrane region" description="Helical" evidence="1">
    <location>
        <begin position="193"/>
        <end position="220"/>
    </location>
</feature>
<dbReference type="OrthoDB" id="2877466at2759"/>
<evidence type="ECO:0000256" key="1">
    <source>
        <dbReference type="SAM" id="Phobius"/>
    </source>
</evidence>
<dbReference type="AlphaFoldDB" id="A0A8H7CSJ4"/>
<keyword evidence="3" id="KW-1185">Reference proteome</keyword>
<feature type="transmembrane region" description="Helical" evidence="1">
    <location>
        <begin position="108"/>
        <end position="133"/>
    </location>
</feature>
<sequence length="311" mass="34614">MFEPPIVIAQMALGAIAYSLYAGLYGICIWTLLSRRKSHYLWHICMTTLLYISVTAFFMFTIAALFVVKFQDDVKVTSACEVFMVISHVQADIILIHRCFMIWERKKTVIILPLLTLVATFALGLTVALRFGFTYSAFLIGIRGIWIRNEPLILGFYCSSFLTNIIVTGTMAYRLNRLAQFVGGRLASGYKVVFALIIESGIAYSFIILLVLCSFIPLMIKDTLSWEDIHNGFVYVLVLASGITPTLLLVRVAMGTSISDIQNSVLPPQDREAGQDSEIPGLQSAGLCVEVNTHYRSNCSNNELPVLDISP</sequence>
<organism evidence="2 3">
    <name type="scientific">Mycena venus</name>
    <dbReference type="NCBI Taxonomy" id="2733690"/>
    <lineage>
        <taxon>Eukaryota</taxon>
        <taxon>Fungi</taxon>
        <taxon>Dikarya</taxon>
        <taxon>Basidiomycota</taxon>
        <taxon>Agaricomycotina</taxon>
        <taxon>Agaricomycetes</taxon>
        <taxon>Agaricomycetidae</taxon>
        <taxon>Agaricales</taxon>
        <taxon>Marasmiineae</taxon>
        <taxon>Mycenaceae</taxon>
        <taxon>Mycena</taxon>
    </lineage>
</organism>
<feature type="transmembrane region" description="Helical" evidence="1">
    <location>
        <begin position="40"/>
        <end position="68"/>
    </location>
</feature>
<comment type="caution">
    <text evidence="2">The sequence shown here is derived from an EMBL/GenBank/DDBJ whole genome shotgun (WGS) entry which is preliminary data.</text>
</comment>
<proteinExistence type="predicted"/>
<gene>
    <name evidence="2" type="ORF">MVEN_01611900</name>
</gene>
<protein>
    <submittedName>
        <fullName evidence="2">Uncharacterized protein</fullName>
    </submittedName>
</protein>
<feature type="transmembrane region" description="Helical" evidence="1">
    <location>
        <begin position="153"/>
        <end position="173"/>
    </location>
</feature>
<feature type="transmembrane region" description="Helical" evidence="1">
    <location>
        <begin position="232"/>
        <end position="254"/>
    </location>
</feature>
<evidence type="ECO:0000313" key="2">
    <source>
        <dbReference type="EMBL" id="KAF7345898.1"/>
    </source>
</evidence>